<evidence type="ECO:0000256" key="8">
    <source>
        <dbReference type="ARBA" id="ARBA00022989"/>
    </source>
</evidence>
<evidence type="ECO:0000256" key="2">
    <source>
        <dbReference type="ARBA" id="ARBA00022448"/>
    </source>
</evidence>
<feature type="transmembrane region" description="Helical" evidence="14">
    <location>
        <begin position="337"/>
        <end position="361"/>
    </location>
</feature>
<evidence type="ECO:0000256" key="9">
    <source>
        <dbReference type="ARBA" id="ARBA00023065"/>
    </source>
</evidence>
<keyword evidence="17" id="KW-1185">Reference proteome</keyword>
<feature type="compositionally biased region" description="Basic and acidic residues" evidence="13">
    <location>
        <begin position="92"/>
        <end position="108"/>
    </location>
</feature>
<evidence type="ECO:0000256" key="4">
    <source>
        <dbReference type="ARBA" id="ARBA00022673"/>
    </source>
</evidence>
<dbReference type="Pfam" id="PF00520">
    <property type="entry name" value="Ion_trans"/>
    <property type="match status" value="1"/>
</dbReference>
<dbReference type="SUPFAM" id="SSF81324">
    <property type="entry name" value="Voltage-gated potassium channels"/>
    <property type="match status" value="1"/>
</dbReference>
<keyword evidence="7" id="KW-0851">Voltage-gated channel</keyword>
<evidence type="ECO:0000313" key="17">
    <source>
        <dbReference type="Proteomes" id="UP001642484"/>
    </source>
</evidence>
<feature type="compositionally biased region" description="Polar residues" evidence="13">
    <location>
        <begin position="109"/>
        <end position="127"/>
    </location>
</feature>
<dbReference type="InterPro" id="IPR027359">
    <property type="entry name" value="Volt_channel_dom_sf"/>
</dbReference>
<keyword evidence="10 14" id="KW-0472">Membrane</keyword>
<evidence type="ECO:0000256" key="11">
    <source>
        <dbReference type="ARBA" id="ARBA00023180"/>
    </source>
</evidence>
<accession>A0ABP0MGH6</accession>
<keyword evidence="8 14" id="KW-1133">Transmembrane helix</keyword>
<evidence type="ECO:0000256" key="12">
    <source>
        <dbReference type="ARBA" id="ARBA00023303"/>
    </source>
</evidence>
<dbReference type="InterPro" id="IPR005821">
    <property type="entry name" value="Ion_trans_dom"/>
</dbReference>
<comment type="subcellular location">
    <subcellularLocation>
        <location evidence="1">Membrane</location>
        <topology evidence="1">Multi-pass membrane protein</topology>
    </subcellularLocation>
</comment>
<gene>
    <name evidence="16" type="ORF">CCMP2556_LOCUS25770</name>
</gene>
<feature type="domain" description="Ion transport" evidence="15">
    <location>
        <begin position="201"/>
        <end position="359"/>
    </location>
</feature>
<keyword evidence="6" id="KW-0106">Calcium</keyword>
<keyword evidence="2" id="KW-0813">Transport</keyword>
<evidence type="ECO:0000259" key="15">
    <source>
        <dbReference type="Pfam" id="PF00520"/>
    </source>
</evidence>
<dbReference type="EMBL" id="CAXAMN010017447">
    <property type="protein sequence ID" value="CAK9050562.1"/>
    <property type="molecule type" value="Genomic_DNA"/>
</dbReference>
<dbReference type="PANTHER" id="PTHR45628:SF7">
    <property type="entry name" value="VOLTAGE-DEPENDENT CALCIUM CHANNEL TYPE A SUBUNIT ALPHA-1"/>
    <property type="match status" value="1"/>
</dbReference>
<evidence type="ECO:0000313" key="16">
    <source>
        <dbReference type="EMBL" id="CAK9050562.1"/>
    </source>
</evidence>
<organism evidence="16 17">
    <name type="scientific">Durusdinium trenchii</name>
    <dbReference type="NCBI Taxonomy" id="1381693"/>
    <lineage>
        <taxon>Eukaryota</taxon>
        <taxon>Sar</taxon>
        <taxon>Alveolata</taxon>
        <taxon>Dinophyceae</taxon>
        <taxon>Suessiales</taxon>
        <taxon>Symbiodiniaceae</taxon>
        <taxon>Durusdinium</taxon>
    </lineage>
</organism>
<comment type="caution">
    <text evidence="16">The sequence shown here is derived from an EMBL/GenBank/DDBJ whole genome shotgun (WGS) entry which is preliminary data.</text>
</comment>
<reference evidence="16 17" key="1">
    <citation type="submission" date="2024-02" db="EMBL/GenBank/DDBJ databases">
        <authorList>
            <person name="Chen Y."/>
            <person name="Shah S."/>
            <person name="Dougan E. K."/>
            <person name="Thang M."/>
            <person name="Chan C."/>
        </authorList>
    </citation>
    <scope>NUCLEOTIDE SEQUENCE [LARGE SCALE GENOMIC DNA]</scope>
</reference>
<keyword evidence="5 14" id="KW-0812">Transmembrane</keyword>
<name>A0ABP0MGH6_9DINO</name>
<feature type="transmembrane region" description="Helical" evidence="14">
    <location>
        <begin position="269"/>
        <end position="289"/>
    </location>
</feature>
<evidence type="ECO:0000256" key="13">
    <source>
        <dbReference type="SAM" id="MobiDB-lite"/>
    </source>
</evidence>
<dbReference type="Gene3D" id="1.20.120.350">
    <property type="entry name" value="Voltage-gated potassium channels. Chain C"/>
    <property type="match status" value="1"/>
</dbReference>
<evidence type="ECO:0000256" key="1">
    <source>
        <dbReference type="ARBA" id="ARBA00004141"/>
    </source>
</evidence>
<keyword evidence="9" id="KW-0406">Ion transport</keyword>
<evidence type="ECO:0000256" key="6">
    <source>
        <dbReference type="ARBA" id="ARBA00022837"/>
    </source>
</evidence>
<dbReference type="PANTHER" id="PTHR45628">
    <property type="entry name" value="VOLTAGE-DEPENDENT CALCIUM CHANNEL TYPE A SUBUNIT ALPHA-1"/>
    <property type="match status" value="1"/>
</dbReference>
<evidence type="ECO:0000256" key="7">
    <source>
        <dbReference type="ARBA" id="ARBA00022882"/>
    </source>
</evidence>
<dbReference type="Proteomes" id="UP001642484">
    <property type="component" value="Unassembled WGS sequence"/>
</dbReference>
<protein>
    <recommendedName>
        <fullName evidence="15">Ion transport domain-containing protein</fullName>
    </recommendedName>
</protein>
<evidence type="ECO:0000256" key="10">
    <source>
        <dbReference type="ARBA" id="ARBA00023136"/>
    </source>
</evidence>
<proteinExistence type="predicted"/>
<sequence>MKRVSKTSMLETLDAVRQQLVTSYDGIAELCHQHKEWQRSVENMIRRFENDVSQPVLKTLAEEEQPALEDGSAGIAGDSAENPDQPPPNAVGEERDAPIESRARDSRLTQDTQITLGTLQSSNQMSPDRSHRYKRAHLHRAGRMSAIHPLLQSRKTVQQCPAGPLRKLLSDMLAKSEDTPSEPLSQIDRARRWAASLVSSPRFDYIAGFVILLNLVTIGFEAELSLEGSEYESGFWFAGVERMFLSIYIAEAAFRLFALGLPLLYDRWFILDLVLICTGAVALLIIPLASEELAGFEKVLVARGLRLLRLLRVLRMVHQFKIIWRLVYGFLTAWETIFASALLIIISLFIFACIAVEAWFLSFSIRRTDVFTRDKQDMGRRSSTLSPHTKHSPRRLLQRNNLLAKAQRVK</sequence>
<keyword evidence="3" id="KW-0109">Calcium transport</keyword>
<evidence type="ECO:0000256" key="14">
    <source>
        <dbReference type="SAM" id="Phobius"/>
    </source>
</evidence>
<keyword evidence="12" id="KW-0407">Ion channel</keyword>
<keyword evidence="11" id="KW-0325">Glycoprotein</keyword>
<evidence type="ECO:0000256" key="5">
    <source>
        <dbReference type="ARBA" id="ARBA00022692"/>
    </source>
</evidence>
<keyword evidence="4" id="KW-0107">Calcium channel</keyword>
<dbReference type="InterPro" id="IPR050599">
    <property type="entry name" value="VDCC_alpha-1_subunit"/>
</dbReference>
<feature type="region of interest" description="Disordered" evidence="13">
    <location>
        <begin position="66"/>
        <end position="131"/>
    </location>
</feature>
<evidence type="ECO:0000256" key="3">
    <source>
        <dbReference type="ARBA" id="ARBA00022568"/>
    </source>
</evidence>